<dbReference type="InterPro" id="IPR010813">
    <property type="entry name" value="DUF1413"/>
</dbReference>
<keyword evidence="2" id="KW-1185">Reference proteome</keyword>
<dbReference type="Pfam" id="PF07205">
    <property type="entry name" value="DUF1413"/>
    <property type="match status" value="1"/>
</dbReference>
<dbReference type="Proteomes" id="UP001558534">
    <property type="component" value="Unassembled WGS sequence"/>
</dbReference>
<dbReference type="RefSeq" id="WP_368637171.1">
    <property type="nucleotide sequence ID" value="NZ_JBFRHK010000009.1"/>
</dbReference>
<gene>
    <name evidence="1" type="ORF">AB1300_15565</name>
</gene>
<evidence type="ECO:0000313" key="2">
    <source>
        <dbReference type="Proteomes" id="UP001558534"/>
    </source>
</evidence>
<keyword evidence="1" id="KW-0238">DNA-binding</keyword>
<comment type="caution">
    <text evidence="1">The sequence shown here is derived from an EMBL/GenBank/DDBJ whole genome shotgun (WGS) entry which is preliminary data.</text>
</comment>
<name>A0ABV3W0C9_9BACI</name>
<protein>
    <submittedName>
        <fullName evidence="1">Single-stranded DNA-binding protein</fullName>
    </submittedName>
</protein>
<reference evidence="1 2" key="1">
    <citation type="submission" date="2024-07" db="EMBL/GenBank/DDBJ databases">
        <title>Characterization of a bacterium isolated from hydrolysated instant sea cucumber by whole-genome sequencing and metabolomics.</title>
        <authorList>
            <person name="Luo X."/>
            <person name="Zhang Z."/>
            <person name="Zheng Z."/>
            <person name="Zhang W."/>
            <person name="Ming T."/>
            <person name="Jiao L."/>
            <person name="Su X."/>
            <person name="Kong F."/>
            <person name="Xu J."/>
        </authorList>
    </citation>
    <scope>NUCLEOTIDE SEQUENCE [LARGE SCALE GENOMIC DNA]</scope>
    <source>
        <strain evidence="1 2">XL-2024</strain>
    </source>
</reference>
<sequence length="77" mass="8931">MECLKQAINEIPSLKIDEEFLVKDLFKGYEWNRLAIGERRQLGSVFQNAVKNGELKGTVEMVKKSTSNQQIYIKLRD</sequence>
<organism evidence="1 2">
    <name type="scientific">Lysinibacillus xylanilyticus</name>
    <dbReference type="NCBI Taxonomy" id="582475"/>
    <lineage>
        <taxon>Bacteria</taxon>
        <taxon>Bacillati</taxon>
        <taxon>Bacillota</taxon>
        <taxon>Bacilli</taxon>
        <taxon>Bacillales</taxon>
        <taxon>Bacillaceae</taxon>
        <taxon>Lysinibacillus</taxon>
    </lineage>
</organism>
<evidence type="ECO:0000313" key="1">
    <source>
        <dbReference type="EMBL" id="MEX3746541.1"/>
    </source>
</evidence>
<accession>A0ABV3W0C9</accession>
<dbReference type="GO" id="GO:0003677">
    <property type="term" value="F:DNA binding"/>
    <property type="evidence" value="ECO:0007669"/>
    <property type="project" value="UniProtKB-KW"/>
</dbReference>
<proteinExistence type="predicted"/>
<dbReference type="EMBL" id="JBFRHK010000009">
    <property type="protein sequence ID" value="MEX3746541.1"/>
    <property type="molecule type" value="Genomic_DNA"/>
</dbReference>